<proteinExistence type="predicted"/>
<name>A0A7D9D143_DEKBR</name>
<protein>
    <submittedName>
        <fullName evidence="1">DEBR0S6_08372g1_1</fullName>
    </submittedName>
</protein>
<accession>A0A7D9D143</accession>
<keyword evidence="2" id="KW-1185">Reference proteome</keyword>
<gene>
    <name evidence="1" type="ORF">DEBR0S6_08372G</name>
</gene>
<sequence length="25" mass="3102">MKAGMYFWLQFWKASTSFVTHYRKS</sequence>
<evidence type="ECO:0000313" key="2">
    <source>
        <dbReference type="Proteomes" id="UP000478008"/>
    </source>
</evidence>
<dbReference type="AlphaFoldDB" id="A0A7D9D143"/>
<reference evidence="1 2" key="1">
    <citation type="submission" date="2019-07" db="EMBL/GenBank/DDBJ databases">
        <authorList>
            <person name="Friedrich A."/>
            <person name="Schacherer J."/>
        </authorList>
    </citation>
    <scope>NUCLEOTIDE SEQUENCE [LARGE SCALE GENOMIC DNA]</scope>
</reference>
<dbReference type="Proteomes" id="UP000478008">
    <property type="component" value="Unassembled WGS sequence"/>
</dbReference>
<organism evidence="1 2">
    <name type="scientific">Dekkera bruxellensis</name>
    <name type="common">Brettanomyces custersii</name>
    <dbReference type="NCBI Taxonomy" id="5007"/>
    <lineage>
        <taxon>Eukaryota</taxon>
        <taxon>Fungi</taxon>
        <taxon>Dikarya</taxon>
        <taxon>Ascomycota</taxon>
        <taxon>Saccharomycotina</taxon>
        <taxon>Pichiomycetes</taxon>
        <taxon>Pichiales</taxon>
        <taxon>Pichiaceae</taxon>
        <taxon>Brettanomyces</taxon>
    </lineage>
</organism>
<evidence type="ECO:0000313" key="1">
    <source>
        <dbReference type="EMBL" id="VUG20119.1"/>
    </source>
</evidence>
<dbReference type="EMBL" id="CABFWN010000006">
    <property type="protein sequence ID" value="VUG20119.1"/>
    <property type="molecule type" value="Genomic_DNA"/>
</dbReference>